<dbReference type="AlphaFoldDB" id="F3ZWM8"/>
<dbReference type="InterPro" id="IPR011330">
    <property type="entry name" value="Glyco_hydro/deAcase_b/a-brl"/>
</dbReference>
<dbReference type="RefSeq" id="WP_013780901.1">
    <property type="nucleotide sequence ID" value="NC_015520.1"/>
</dbReference>
<dbReference type="PANTHER" id="PTHR10587:SF133">
    <property type="entry name" value="CHITIN DEACETYLASE 1-RELATED"/>
    <property type="match status" value="1"/>
</dbReference>
<gene>
    <name evidence="5" type="ordered locus">Mahau_1277</name>
</gene>
<dbReference type="InterPro" id="IPR050248">
    <property type="entry name" value="Polysacc_deacetylase_ArnD"/>
</dbReference>
<dbReference type="eggNOG" id="COG0726">
    <property type="taxonomic scope" value="Bacteria"/>
</dbReference>
<dbReference type="Proteomes" id="UP000008457">
    <property type="component" value="Chromosome"/>
</dbReference>
<evidence type="ECO:0000256" key="3">
    <source>
        <dbReference type="SAM" id="MobiDB-lite"/>
    </source>
</evidence>
<dbReference type="GO" id="GO:0016810">
    <property type="term" value="F:hydrolase activity, acting on carbon-nitrogen (but not peptide) bonds"/>
    <property type="evidence" value="ECO:0007669"/>
    <property type="project" value="InterPro"/>
</dbReference>
<dbReference type="KEGG" id="mas:Mahau_1277"/>
<dbReference type="GO" id="GO:0016020">
    <property type="term" value="C:membrane"/>
    <property type="evidence" value="ECO:0007669"/>
    <property type="project" value="TreeGrafter"/>
</dbReference>
<evidence type="ECO:0000259" key="4">
    <source>
        <dbReference type="PROSITE" id="PS51677"/>
    </source>
</evidence>
<evidence type="ECO:0000256" key="2">
    <source>
        <dbReference type="ARBA" id="ARBA00022801"/>
    </source>
</evidence>
<feature type="region of interest" description="Disordered" evidence="3">
    <location>
        <begin position="49"/>
        <end position="104"/>
    </location>
</feature>
<dbReference type="CDD" id="cd10917">
    <property type="entry name" value="CE4_NodB_like_6s_7s"/>
    <property type="match status" value="1"/>
</dbReference>
<dbReference type="InterPro" id="IPR002509">
    <property type="entry name" value="NODB_dom"/>
</dbReference>
<evidence type="ECO:0000256" key="1">
    <source>
        <dbReference type="ARBA" id="ARBA00022723"/>
    </source>
</evidence>
<protein>
    <submittedName>
        <fullName evidence="5">Polysaccharide deacetylase</fullName>
    </submittedName>
</protein>
<organism evidence="5 6">
    <name type="scientific">Mahella australiensis (strain DSM 15567 / CIP 107919 / 50-1 BON)</name>
    <dbReference type="NCBI Taxonomy" id="697281"/>
    <lineage>
        <taxon>Bacteria</taxon>
        <taxon>Bacillati</taxon>
        <taxon>Bacillota</taxon>
        <taxon>Clostridia</taxon>
        <taxon>Thermoanaerobacterales</taxon>
        <taxon>Thermoanaerobacterales Family IV. Incertae Sedis</taxon>
        <taxon>Mahella</taxon>
    </lineage>
</organism>
<dbReference type="Gene3D" id="3.20.20.370">
    <property type="entry name" value="Glycoside hydrolase/deacetylase"/>
    <property type="match status" value="1"/>
</dbReference>
<keyword evidence="6" id="KW-1185">Reference proteome</keyword>
<dbReference type="EMBL" id="CP002360">
    <property type="protein sequence ID" value="AEE96471.1"/>
    <property type="molecule type" value="Genomic_DNA"/>
</dbReference>
<evidence type="ECO:0000313" key="5">
    <source>
        <dbReference type="EMBL" id="AEE96471.1"/>
    </source>
</evidence>
<keyword evidence="2" id="KW-0378">Hydrolase</keyword>
<evidence type="ECO:0000313" key="6">
    <source>
        <dbReference type="Proteomes" id="UP000008457"/>
    </source>
</evidence>
<dbReference type="STRING" id="697281.Mahau_1277"/>
<name>F3ZWM8_MAHA5</name>
<proteinExistence type="predicted"/>
<accession>F3ZWM8</accession>
<dbReference type="SUPFAM" id="SSF88713">
    <property type="entry name" value="Glycoside hydrolase/deacetylase"/>
    <property type="match status" value="1"/>
</dbReference>
<dbReference type="PROSITE" id="PS51677">
    <property type="entry name" value="NODB"/>
    <property type="match status" value="1"/>
</dbReference>
<dbReference type="Pfam" id="PF01522">
    <property type="entry name" value="Polysacc_deac_1"/>
    <property type="match status" value="1"/>
</dbReference>
<feature type="domain" description="NodB homology" evidence="4">
    <location>
        <begin position="120"/>
        <end position="302"/>
    </location>
</feature>
<dbReference type="GO" id="GO:0005975">
    <property type="term" value="P:carbohydrate metabolic process"/>
    <property type="evidence" value="ECO:0007669"/>
    <property type="project" value="InterPro"/>
</dbReference>
<sequence length="309" mass="34377">MRKIWKALRAIVALSIIIIIIMMPKHIDGIECGTSQIPMADEALASPQATINDTPSISKQKALPEKTTISVPAPTPESLPEKTTVPVPKQKPKAPRADERKSNTTHVKPVVIGFGDGHIKQAALTFDDGPDGRFTPQILDILKKYNVKATFFVIGRNAEKYPEVLKRTSDEGHVIGNHSWDHKDFTKLTDNDLYEEIHKTETLLDRQLGSHSPLIRMPYGAFNDNIVNTIAALGYYNIYWSVDTEDWSGISPPAIKKNIRSELRPSAILLMHSSGQSKAISNTVKVLPEIIEMLQKDGYKLVTVPELLK</sequence>
<dbReference type="HOGENOM" id="CLU_021264_2_3_9"/>
<dbReference type="PANTHER" id="PTHR10587">
    <property type="entry name" value="GLYCOSYL TRANSFERASE-RELATED"/>
    <property type="match status" value="1"/>
</dbReference>
<dbReference type="GO" id="GO:0046872">
    <property type="term" value="F:metal ion binding"/>
    <property type="evidence" value="ECO:0007669"/>
    <property type="project" value="UniProtKB-KW"/>
</dbReference>
<feature type="compositionally biased region" description="Polar residues" evidence="3">
    <location>
        <begin position="49"/>
        <end position="59"/>
    </location>
</feature>
<reference evidence="6" key="1">
    <citation type="submission" date="2010-11" db="EMBL/GenBank/DDBJ databases">
        <title>The complete genome of Mahella australiensis DSM 15567.</title>
        <authorList>
            <consortium name="US DOE Joint Genome Institute (JGI-PGF)"/>
            <person name="Lucas S."/>
            <person name="Copeland A."/>
            <person name="Lapidus A."/>
            <person name="Bruce D."/>
            <person name="Goodwin L."/>
            <person name="Pitluck S."/>
            <person name="Kyrpides N."/>
            <person name="Mavromatis K."/>
            <person name="Pagani I."/>
            <person name="Ivanova N."/>
            <person name="Teshima H."/>
            <person name="Brettin T."/>
            <person name="Detter J.C."/>
            <person name="Han C."/>
            <person name="Tapia R."/>
            <person name="Land M."/>
            <person name="Hauser L."/>
            <person name="Markowitz V."/>
            <person name="Cheng J.-F."/>
            <person name="Hugenholtz P."/>
            <person name="Woyke T."/>
            <person name="Wu D."/>
            <person name="Spring S."/>
            <person name="Pukall R."/>
            <person name="Steenblock K."/>
            <person name="Schneider S."/>
            <person name="Klenk H.-P."/>
            <person name="Eisen J.A."/>
        </authorList>
    </citation>
    <scope>NUCLEOTIDE SEQUENCE [LARGE SCALE GENOMIC DNA]</scope>
    <source>
        <strain evidence="6">DSM 15567 / CIP 107919 / 50-1 BON</strain>
    </source>
</reference>
<reference evidence="5 6" key="2">
    <citation type="journal article" date="2011" name="Stand. Genomic Sci.">
        <title>Complete genome sequence of Mahella australiensis type strain (50-1 BON).</title>
        <authorList>
            <person name="Sikorski J."/>
            <person name="Teshima H."/>
            <person name="Nolan M."/>
            <person name="Lucas S."/>
            <person name="Hammon N."/>
            <person name="Deshpande S."/>
            <person name="Cheng J.F."/>
            <person name="Pitluck S."/>
            <person name="Liolios K."/>
            <person name="Pagani I."/>
            <person name="Ivanova N."/>
            <person name="Huntemann M."/>
            <person name="Mavromatis K."/>
            <person name="Ovchinikova G."/>
            <person name="Pati A."/>
            <person name="Tapia R."/>
            <person name="Han C."/>
            <person name="Goodwin L."/>
            <person name="Chen A."/>
            <person name="Palaniappan K."/>
            <person name="Land M."/>
            <person name="Hauser L."/>
            <person name="Ngatchou-Djao O.D."/>
            <person name="Rohde M."/>
            <person name="Pukall R."/>
            <person name="Spring S."/>
            <person name="Abt B."/>
            <person name="Goker M."/>
            <person name="Detter J.C."/>
            <person name="Woyke T."/>
            <person name="Bristow J."/>
            <person name="Markowitz V."/>
            <person name="Hugenholtz P."/>
            <person name="Eisen J.A."/>
            <person name="Kyrpides N.C."/>
            <person name="Klenk H.P."/>
            <person name="Lapidus A."/>
        </authorList>
    </citation>
    <scope>NUCLEOTIDE SEQUENCE [LARGE SCALE GENOMIC DNA]</scope>
    <source>
        <strain evidence="6">DSM 15567 / CIP 107919 / 50-1 BON</strain>
    </source>
</reference>
<keyword evidence="1" id="KW-0479">Metal-binding</keyword>